<name>A0A0E9TYY6_ANGAN</name>
<dbReference type="AlphaFoldDB" id="A0A0E9TYY6"/>
<dbReference type="EMBL" id="GBXM01050407">
    <property type="protein sequence ID" value="JAH58170.1"/>
    <property type="molecule type" value="Transcribed_RNA"/>
</dbReference>
<reference evidence="1" key="2">
    <citation type="journal article" date="2015" name="Fish Shellfish Immunol.">
        <title>Early steps in the European eel (Anguilla anguilla)-Vibrio vulnificus interaction in the gills: Role of the RtxA13 toxin.</title>
        <authorList>
            <person name="Callol A."/>
            <person name="Pajuelo D."/>
            <person name="Ebbesson L."/>
            <person name="Teles M."/>
            <person name="MacKenzie S."/>
            <person name="Amaro C."/>
        </authorList>
    </citation>
    <scope>NUCLEOTIDE SEQUENCE</scope>
</reference>
<sequence length="61" mass="7229">MQSFPTLLKIIWWLTKGDTAIYRALYYLIINTFSVYKNAKLLTHTKHCLKVMHSNWLNLGD</sequence>
<organism evidence="1">
    <name type="scientific">Anguilla anguilla</name>
    <name type="common">European freshwater eel</name>
    <name type="synonym">Muraena anguilla</name>
    <dbReference type="NCBI Taxonomy" id="7936"/>
    <lineage>
        <taxon>Eukaryota</taxon>
        <taxon>Metazoa</taxon>
        <taxon>Chordata</taxon>
        <taxon>Craniata</taxon>
        <taxon>Vertebrata</taxon>
        <taxon>Euteleostomi</taxon>
        <taxon>Actinopterygii</taxon>
        <taxon>Neopterygii</taxon>
        <taxon>Teleostei</taxon>
        <taxon>Anguilliformes</taxon>
        <taxon>Anguillidae</taxon>
        <taxon>Anguilla</taxon>
    </lineage>
</organism>
<protein>
    <submittedName>
        <fullName evidence="1">Uncharacterized protein</fullName>
    </submittedName>
</protein>
<proteinExistence type="predicted"/>
<accession>A0A0E9TYY6</accession>
<reference evidence="1" key="1">
    <citation type="submission" date="2014-11" db="EMBL/GenBank/DDBJ databases">
        <authorList>
            <person name="Amaro Gonzalez C."/>
        </authorList>
    </citation>
    <scope>NUCLEOTIDE SEQUENCE</scope>
</reference>
<evidence type="ECO:0000313" key="1">
    <source>
        <dbReference type="EMBL" id="JAH58170.1"/>
    </source>
</evidence>